<dbReference type="CDD" id="cd02440">
    <property type="entry name" value="AdoMet_MTases"/>
    <property type="match status" value="1"/>
</dbReference>
<protein>
    <recommendedName>
        <fullName evidence="3">Methyltransferase domain-containing protein</fullName>
    </recommendedName>
</protein>
<dbReference type="Gene3D" id="3.40.50.150">
    <property type="entry name" value="Vaccinia Virus protein VP39"/>
    <property type="match status" value="1"/>
</dbReference>
<evidence type="ECO:0000313" key="2">
    <source>
        <dbReference type="Proteomes" id="UP001358417"/>
    </source>
</evidence>
<evidence type="ECO:0000313" key="1">
    <source>
        <dbReference type="EMBL" id="KAK5044504.1"/>
    </source>
</evidence>
<dbReference type="GeneID" id="89978870"/>
<dbReference type="Proteomes" id="UP001358417">
    <property type="component" value="Unassembled WGS sequence"/>
</dbReference>
<dbReference type="SUPFAM" id="SSF53335">
    <property type="entry name" value="S-adenosyl-L-methionine-dependent methyltransferases"/>
    <property type="match status" value="1"/>
</dbReference>
<dbReference type="EMBL" id="JAVRRD010000048">
    <property type="protein sequence ID" value="KAK5044504.1"/>
    <property type="molecule type" value="Genomic_DNA"/>
</dbReference>
<dbReference type="Pfam" id="PF13489">
    <property type="entry name" value="Methyltransf_23"/>
    <property type="match status" value="1"/>
</dbReference>
<sequence length="344" mass="38672">MCNPDTPSSAQDHIGVTTPHQAALVPDSDNSDADSAIGESIGGSLTASLASSVLNYKYENGRRYHAYREGQYILPNDEQEQDRLDMLHHIYKLIIGGALYRAPLTGDYGWRILDIGCGTGLYCIEIADEFPNALVIGTDLSAIQPEWVPPNCRFYVDDIESEWAYPPNEHFDYIHGRALCGSIADWPKLFSQALTNLKPGGLMEMQEYHCEVLSDDQTSEQATYLLDWVVQMNEASKKFGKELATANGLKKQMTDAGFIDVHEEIYKVPIGPWAKGKRNKELGMYYRAQFVDAVEPFTMALFTRVLGYTAEEALIVVARVKSDLLNPKLHMYVNFHYIWGNKAR</sequence>
<dbReference type="PANTHER" id="PTHR43591">
    <property type="entry name" value="METHYLTRANSFERASE"/>
    <property type="match status" value="1"/>
</dbReference>
<gene>
    <name evidence="1" type="ORF">LTR84_010715</name>
</gene>
<reference evidence="1 2" key="1">
    <citation type="submission" date="2023-08" db="EMBL/GenBank/DDBJ databases">
        <title>Black Yeasts Isolated from many extreme environments.</title>
        <authorList>
            <person name="Coleine C."/>
            <person name="Stajich J.E."/>
            <person name="Selbmann L."/>
        </authorList>
    </citation>
    <scope>NUCLEOTIDE SEQUENCE [LARGE SCALE GENOMIC DNA]</scope>
    <source>
        <strain evidence="1 2">CCFEE 5792</strain>
    </source>
</reference>
<accession>A0AAV9MSB6</accession>
<dbReference type="RefSeq" id="XP_064700165.1">
    <property type="nucleotide sequence ID" value="XM_064854249.1"/>
</dbReference>
<proteinExistence type="predicted"/>
<name>A0AAV9MSB6_9EURO</name>
<dbReference type="InterPro" id="IPR029063">
    <property type="entry name" value="SAM-dependent_MTases_sf"/>
</dbReference>
<dbReference type="AlphaFoldDB" id="A0AAV9MSB6"/>
<evidence type="ECO:0008006" key="3">
    <source>
        <dbReference type="Google" id="ProtNLM"/>
    </source>
</evidence>
<comment type="caution">
    <text evidence="1">The sequence shown here is derived from an EMBL/GenBank/DDBJ whole genome shotgun (WGS) entry which is preliminary data.</text>
</comment>
<keyword evidence="2" id="KW-1185">Reference proteome</keyword>
<dbReference type="PANTHER" id="PTHR43591:SF10">
    <property type="entry name" value="ABC TRANSMEMBRANE TYPE-1 DOMAIN-CONTAINING PROTEIN-RELATED"/>
    <property type="match status" value="1"/>
</dbReference>
<organism evidence="1 2">
    <name type="scientific">Exophiala bonariae</name>
    <dbReference type="NCBI Taxonomy" id="1690606"/>
    <lineage>
        <taxon>Eukaryota</taxon>
        <taxon>Fungi</taxon>
        <taxon>Dikarya</taxon>
        <taxon>Ascomycota</taxon>
        <taxon>Pezizomycotina</taxon>
        <taxon>Eurotiomycetes</taxon>
        <taxon>Chaetothyriomycetidae</taxon>
        <taxon>Chaetothyriales</taxon>
        <taxon>Herpotrichiellaceae</taxon>
        <taxon>Exophiala</taxon>
    </lineage>
</organism>
<dbReference type="GO" id="GO:0008168">
    <property type="term" value="F:methyltransferase activity"/>
    <property type="evidence" value="ECO:0007669"/>
    <property type="project" value="TreeGrafter"/>
</dbReference>